<organism evidence="2 3">
    <name type="scientific">Azospirillum oleiclasticum</name>
    <dbReference type="NCBI Taxonomy" id="2735135"/>
    <lineage>
        <taxon>Bacteria</taxon>
        <taxon>Pseudomonadati</taxon>
        <taxon>Pseudomonadota</taxon>
        <taxon>Alphaproteobacteria</taxon>
        <taxon>Rhodospirillales</taxon>
        <taxon>Azospirillaceae</taxon>
        <taxon>Azospirillum</taxon>
    </lineage>
</organism>
<evidence type="ECO:0000256" key="1">
    <source>
        <dbReference type="SAM" id="MobiDB-lite"/>
    </source>
</evidence>
<protein>
    <recommendedName>
        <fullName evidence="4">Lipoprotein</fullName>
    </recommendedName>
</protein>
<proteinExistence type="predicted"/>
<name>A0ABX2T3Y4_9PROT</name>
<feature type="region of interest" description="Disordered" evidence="1">
    <location>
        <begin position="175"/>
        <end position="199"/>
    </location>
</feature>
<evidence type="ECO:0008006" key="4">
    <source>
        <dbReference type="Google" id="ProtNLM"/>
    </source>
</evidence>
<dbReference type="Proteomes" id="UP000584642">
    <property type="component" value="Unassembled WGS sequence"/>
</dbReference>
<gene>
    <name evidence="2" type="ORF">HND93_03640</name>
</gene>
<reference evidence="2 3" key="1">
    <citation type="submission" date="2020-05" db="EMBL/GenBank/DDBJ databases">
        <title>Azospirillum oleiclasticum sp. nov, a nitrogen-fixing and heavy crude oil-emulsifying bacterium isolated from the crude oil of Yumen Oilfield.</title>
        <authorList>
            <person name="Wu D."/>
            <person name="Cai M."/>
            <person name="Zhang X."/>
        </authorList>
    </citation>
    <scope>NUCLEOTIDE SEQUENCE [LARGE SCALE GENOMIC DNA]</scope>
    <source>
        <strain evidence="2 3">ROY-1-1-2</strain>
    </source>
</reference>
<comment type="caution">
    <text evidence="2">The sequence shown here is derived from an EMBL/GenBank/DDBJ whole genome shotgun (WGS) entry which is preliminary data.</text>
</comment>
<keyword evidence="3" id="KW-1185">Reference proteome</keyword>
<evidence type="ECO:0000313" key="2">
    <source>
        <dbReference type="EMBL" id="NYZ18792.1"/>
    </source>
</evidence>
<sequence length="236" mass="25714">MMACAALAACASAGPAGNPVERKLTWFSYLNGDDLRVACAQDGPDRFRMVFNADYNEHVRTYDVTGDPDGGASVAARVIKAPDLARVDLADPVGAWKGDEAQTRLSPTQYAMLVIRLYESGAFQMLPERLRLPSNSFYWLVSGCRDGQWFFTAYPYPSDRFADIRFAEPLGAMDPTGVAPPRLPSPADAPRSLPPGSRQQDGGVFFEIEVSGKGLVGPHLTLGPWPFAGWFTPRNP</sequence>
<dbReference type="EMBL" id="JABFDB010000001">
    <property type="protein sequence ID" value="NYZ18792.1"/>
    <property type="molecule type" value="Genomic_DNA"/>
</dbReference>
<accession>A0ABX2T3Y4</accession>
<evidence type="ECO:0000313" key="3">
    <source>
        <dbReference type="Proteomes" id="UP000584642"/>
    </source>
</evidence>